<organism evidence="2 4">
    <name type="scientific">Paenibacillus jilunlii</name>
    <dbReference type="NCBI Taxonomy" id="682956"/>
    <lineage>
        <taxon>Bacteria</taxon>
        <taxon>Bacillati</taxon>
        <taxon>Bacillota</taxon>
        <taxon>Bacilli</taxon>
        <taxon>Bacillales</taxon>
        <taxon>Paenibacillaceae</taxon>
        <taxon>Paenibacillus</taxon>
    </lineage>
</organism>
<reference evidence="1 3" key="1">
    <citation type="submission" date="2015-08" db="EMBL/GenBank/DDBJ databases">
        <title>Genome of Paenibacillus jilunlii.</title>
        <authorList>
            <person name="Sant'Anna F.H."/>
            <person name="Ambrosini A."/>
            <person name="Souza R."/>
            <person name="Bach E."/>
            <person name="Fernandes G."/>
            <person name="Balsanelli E."/>
            <person name="Baura V.A."/>
            <person name="Pedrosa F.O."/>
            <person name="Souza E.M."/>
            <person name="Passaglia L."/>
        </authorList>
    </citation>
    <scope>NUCLEOTIDE SEQUENCE [LARGE SCALE GENOMIC DNA]</scope>
    <source>
        <strain evidence="1 3">DSM 23019</strain>
    </source>
</reference>
<dbReference type="Gene3D" id="2.115.10.20">
    <property type="entry name" value="Glycosyl hydrolase domain, family 43"/>
    <property type="match status" value="1"/>
</dbReference>
<reference evidence="2 4" key="2">
    <citation type="submission" date="2016-10" db="EMBL/GenBank/DDBJ databases">
        <authorList>
            <person name="de Groot N.N."/>
        </authorList>
    </citation>
    <scope>NUCLEOTIDE SEQUENCE [LARGE SCALE GENOMIC DNA]</scope>
    <source>
        <strain evidence="2 4">CGMCC 1.10239</strain>
    </source>
</reference>
<dbReference type="InterPro" id="IPR023296">
    <property type="entry name" value="Glyco_hydro_beta-prop_sf"/>
</dbReference>
<name>A0A1G9H7C0_9BACL</name>
<evidence type="ECO:0000313" key="2">
    <source>
        <dbReference type="EMBL" id="SDL08886.1"/>
    </source>
</evidence>
<dbReference type="AlphaFoldDB" id="A0A1G9H7C0"/>
<dbReference type="EMBL" id="LIPY01000101">
    <property type="protein sequence ID" value="KWX77427.1"/>
    <property type="molecule type" value="Genomic_DNA"/>
</dbReference>
<evidence type="ECO:0000313" key="3">
    <source>
        <dbReference type="Proteomes" id="UP000070252"/>
    </source>
</evidence>
<dbReference type="Proteomes" id="UP000182783">
    <property type="component" value="Unassembled WGS sequence"/>
</dbReference>
<dbReference type="EMBL" id="FNGM01000001">
    <property type="protein sequence ID" value="SDL08886.1"/>
    <property type="molecule type" value="Genomic_DNA"/>
</dbReference>
<evidence type="ECO:0000313" key="1">
    <source>
        <dbReference type="EMBL" id="KWX77427.1"/>
    </source>
</evidence>
<protein>
    <submittedName>
        <fullName evidence="2">Arabinan endo-1,5-alpha-L-arabinosidase</fullName>
    </submittedName>
</protein>
<accession>A0A1G9H7C0</accession>
<dbReference type="Proteomes" id="UP000070252">
    <property type="component" value="Unassembled WGS sequence"/>
</dbReference>
<sequence>MGSFQFMNTLDDLEASGTVYVSPGHNSAYYDDKSGQYYLIFHTRFRQFRRQGSPCGEVMRLW</sequence>
<gene>
    <name evidence="1" type="ORF">AML91_07730</name>
    <name evidence="2" type="ORF">SAMN05216191_101735</name>
</gene>
<keyword evidence="3" id="KW-1185">Reference proteome</keyword>
<proteinExistence type="predicted"/>
<evidence type="ECO:0000313" key="4">
    <source>
        <dbReference type="Proteomes" id="UP000182783"/>
    </source>
</evidence>